<evidence type="ECO:0000259" key="5">
    <source>
        <dbReference type="PROSITE" id="PS50977"/>
    </source>
</evidence>
<dbReference type="InterPro" id="IPR009057">
    <property type="entry name" value="Homeodomain-like_sf"/>
</dbReference>
<feature type="DNA-binding region" description="H-T-H motif" evidence="4">
    <location>
        <begin position="33"/>
        <end position="52"/>
    </location>
</feature>
<dbReference type="EMBL" id="BJCL01000001">
    <property type="protein sequence ID" value="GCL61341.1"/>
    <property type="molecule type" value="Genomic_DNA"/>
</dbReference>
<feature type="domain" description="HTH tetR-type" evidence="5">
    <location>
        <begin position="10"/>
        <end position="70"/>
    </location>
</feature>
<dbReference type="AlphaFoldDB" id="A0A480AIC7"/>
<dbReference type="Gene3D" id="1.10.10.60">
    <property type="entry name" value="Homeodomain-like"/>
    <property type="match status" value="1"/>
</dbReference>
<sequence length="429" mass="45986">MTSGSTLRFAEKRELILDGAARLFNRRGIKAGTLSEVAASVGLATNSLTYYYRKKEDLVVACLMRSIAALDGVIADVDARVPPGDLAGRVRALVQGYVAMLAAIEDRLRPALIFFGDMRALPQPQAEPAFAAYVAMFRRLRGLLHAGGAGADVALPVVGSAARRALNARCHGLLSQLLWARAWLGRYETSDYPRVATAMADLLLHGLAAPDQAWPAAPLPAPDLPPADAPDSDNATREAYLRTATRLVNDHGVGGASVERIAATLELTKGSFYHHHDTKHELIDDCFERSFALIRGVQWAALGEAAVRSANGWQTLLAATLPLMALHTSPQGPLLRLTAWTELPGALRWQKYITMNRLGERFAAMVVAGQADGSIRLVDPAVAAQLIAGLINALSEVEHWLPGDGPPALQPLLARPLLMGLLAPPLETP</sequence>
<evidence type="ECO:0000256" key="1">
    <source>
        <dbReference type="ARBA" id="ARBA00023015"/>
    </source>
</evidence>
<reference evidence="7" key="1">
    <citation type="submission" date="2019-03" db="EMBL/GenBank/DDBJ databases">
        <title>Aquabacterium pictum sp.nov., the first bacteriochlorophyll a-containing freshwater bacterium in the genus Aquabacterium of the class Betaproteobacteria.</title>
        <authorList>
            <person name="Hirose S."/>
            <person name="Tank M."/>
            <person name="Hara E."/>
            <person name="Tamaki H."/>
            <person name="Takaichi S."/>
            <person name="Haruta S."/>
            <person name="Hanada S."/>
        </authorList>
    </citation>
    <scope>NUCLEOTIDE SEQUENCE [LARGE SCALE GENOMIC DNA]</scope>
    <source>
        <strain evidence="7">W35</strain>
    </source>
</reference>
<keyword evidence="1" id="KW-0805">Transcription regulation</keyword>
<evidence type="ECO:0000313" key="6">
    <source>
        <dbReference type="EMBL" id="GCL61341.1"/>
    </source>
</evidence>
<organism evidence="6 7">
    <name type="scientific">Pseudaquabacterium pictum</name>
    <dbReference type="NCBI Taxonomy" id="2315236"/>
    <lineage>
        <taxon>Bacteria</taxon>
        <taxon>Pseudomonadati</taxon>
        <taxon>Pseudomonadota</taxon>
        <taxon>Betaproteobacteria</taxon>
        <taxon>Burkholderiales</taxon>
        <taxon>Sphaerotilaceae</taxon>
        <taxon>Pseudaquabacterium</taxon>
    </lineage>
</organism>
<dbReference type="Proteomes" id="UP000301751">
    <property type="component" value="Unassembled WGS sequence"/>
</dbReference>
<dbReference type="InterPro" id="IPR036271">
    <property type="entry name" value="Tet_transcr_reg_TetR-rel_C_sf"/>
</dbReference>
<evidence type="ECO:0000313" key="7">
    <source>
        <dbReference type="Proteomes" id="UP000301751"/>
    </source>
</evidence>
<keyword evidence="7" id="KW-1185">Reference proteome</keyword>
<evidence type="ECO:0000256" key="2">
    <source>
        <dbReference type="ARBA" id="ARBA00023125"/>
    </source>
</evidence>
<feature type="domain" description="HTH tetR-type" evidence="5">
    <location>
        <begin position="234"/>
        <end position="294"/>
    </location>
</feature>
<keyword evidence="3" id="KW-0804">Transcription</keyword>
<dbReference type="GO" id="GO:0000976">
    <property type="term" value="F:transcription cis-regulatory region binding"/>
    <property type="evidence" value="ECO:0007669"/>
    <property type="project" value="TreeGrafter"/>
</dbReference>
<evidence type="ECO:0000256" key="3">
    <source>
        <dbReference type="ARBA" id="ARBA00023163"/>
    </source>
</evidence>
<dbReference type="PRINTS" id="PR00455">
    <property type="entry name" value="HTHTETR"/>
</dbReference>
<dbReference type="OrthoDB" id="9798857at2"/>
<dbReference type="RefSeq" id="WP_137731103.1">
    <property type="nucleotide sequence ID" value="NZ_BJCL01000001.1"/>
</dbReference>
<dbReference type="PROSITE" id="PS50977">
    <property type="entry name" value="HTH_TETR_2"/>
    <property type="match status" value="2"/>
</dbReference>
<keyword evidence="2 4" id="KW-0238">DNA-binding</keyword>
<dbReference type="InterPro" id="IPR001647">
    <property type="entry name" value="HTH_TetR"/>
</dbReference>
<accession>A0A480AIC7</accession>
<dbReference type="SUPFAM" id="SSF46689">
    <property type="entry name" value="Homeodomain-like"/>
    <property type="match status" value="2"/>
</dbReference>
<proteinExistence type="predicted"/>
<dbReference type="InterPro" id="IPR050109">
    <property type="entry name" value="HTH-type_TetR-like_transc_reg"/>
</dbReference>
<dbReference type="Gene3D" id="1.10.357.10">
    <property type="entry name" value="Tetracycline Repressor, domain 2"/>
    <property type="match status" value="2"/>
</dbReference>
<dbReference type="Pfam" id="PF00440">
    <property type="entry name" value="TetR_N"/>
    <property type="match status" value="2"/>
</dbReference>
<dbReference type="PANTHER" id="PTHR30055">
    <property type="entry name" value="HTH-TYPE TRANSCRIPTIONAL REGULATOR RUTR"/>
    <property type="match status" value="1"/>
</dbReference>
<comment type="caution">
    <text evidence="6">The sequence shown here is derived from an EMBL/GenBank/DDBJ whole genome shotgun (WGS) entry which is preliminary data.</text>
</comment>
<dbReference type="PANTHER" id="PTHR30055:SF234">
    <property type="entry name" value="HTH-TYPE TRANSCRIPTIONAL REGULATOR BETI"/>
    <property type="match status" value="1"/>
</dbReference>
<feature type="DNA-binding region" description="H-T-H motif" evidence="4">
    <location>
        <begin position="257"/>
        <end position="276"/>
    </location>
</feature>
<dbReference type="SUPFAM" id="SSF48498">
    <property type="entry name" value="Tetracyclin repressor-like, C-terminal domain"/>
    <property type="match status" value="1"/>
</dbReference>
<gene>
    <name evidence="6" type="ORF">AQPW35_04220</name>
</gene>
<dbReference type="GO" id="GO:0003700">
    <property type="term" value="F:DNA-binding transcription factor activity"/>
    <property type="evidence" value="ECO:0007669"/>
    <property type="project" value="TreeGrafter"/>
</dbReference>
<name>A0A480AIC7_9BURK</name>
<evidence type="ECO:0000256" key="4">
    <source>
        <dbReference type="PROSITE-ProRule" id="PRU00335"/>
    </source>
</evidence>
<protein>
    <submittedName>
        <fullName evidence="6">TetR family transcriptional regulator</fullName>
    </submittedName>
</protein>